<dbReference type="InterPro" id="IPR055261">
    <property type="entry name" value="PI_transfer_N"/>
</dbReference>
<feature type="domain" description="Phosphatidylinositol transfer protein N-terminal" evidence="2">
    <location>
        <begin position="1"/>
        <end position="246"/>
    </location>
</feature>
<dbReference type="GO" id="GO:0071944">
    <property type="term" value="C:cell periphery"/>
    <property type="evidence" value="ECO:0007669"/>
    <property type="project" value="UniProtKB-ARBA"/>
</dbReference>
<dbReference type="GO" id="GO:0005737">
    <property type="term" value="C:cytoplasm"/>
    <property type="evidence" value="ECO:0007669"/>
    <property type="project" value="TreeGrafter"/>
</dbReference>
<feature type="region of interest" description="Disordered" evidence="1">
    <location>
        <begin position="249"/>
        <end position="301"/>
    </location>
</feature>
<evidence type="ECO:0000256" key="1">
    <source>
        <dbReference type="SAM" id="MobiDB-lite"/>
    </source>
</evidence>
<evidence type="ECO:0000313" key="4">
    <source>
        <dbReference type="Proteomes" id="UP001149090"/>
    </source>
</evidence>
<dbReference type="Pfam" id="PF02121">
    <property type="entry name" value="IP_trans"/>
    <property type="match status" value="1"/>
</dbReference>
<comment type="caution">
    <text evidence="3">The sequence shown here is derived from an EMBL/GenBank/DDBJ whole genome shotgun (WGS) entry which is preliminary data.</text>
</comment>
<feature type="compositionally biased region" description="Basic and acidic residues" evidence="1">
    <location>
        <begin position="255"/>
        <end position="271"/>
    </location>
</feature>
<feature type="compositionally biased region" description="Basic and acidic residues" evidence="1">
    <location>
        <begin position="282"/>
        <end position="301"/>
    </location>
</feature>
<dbReference type="GO" id="GO:0008525">
    <property type="term" value="F:phosphatidylcholine transporter activity"/>
    <property type="evidence" value="ECO:0007669"/>
    <property type="project" value="TreeGrafter"/>
</dbReference>
<sequence>MKIVEYRITLPVSVKEYNIAQLYMVAKRTLQETKSATAGQGIEILKNEPFENENGKGQYTHKVFHIDHKVPGWLKAILPKSAMIFEEKAWNGFPYCKTVYSSPFLEKFHLSVESMHIDDRGETENALKCDKKTLKKRIVDKVDIGNEPINPEKEDENVRVFKSKKTGRGPFVDEWQKQADPVMTCYKLVKAEFKYWGLQGKVEKLMQTMGTRDILLSTHRQLICWMDEWHGMTMEDIRKLEAETQKKVNSIIQGEKGDSETIDNQEKKDEKEKEDDNDDDDKNTIHIDQNDEKEKEEEKEK</sequence>
<evidence type="ECO:0000259" key="2">
    <source>
        <dbReference type="Pfam" id="PF02121"/>
    </source>
</evidence>
<gene>
    <name evidence="3" type="ORF">M0811_11685</name>
</gene>
<organism evidence="3 4">
    <name type="scientific">Anaeramoeba ignava</name>
    <name type="common">Anaerobic marine amoeba</name>
    <dbReference type="NCBI Taxonomy" id="1746090"/>
    <lineage>
        <taxon>Eukaryota</taxon>
        <taxon>Metamonada</taxon>
        <taxon>Anaeramoebidae</taxon>
        <taxon>Anaeramoeba</taxon>
    </lineage>
</organism>
<dbReference type="AlphaFoldDB" id="A0A9Q0R6Q9"/>
<dbReference type="GO" id="GO:0035091">
    <property type="term" value="F:phosphatidylinositol binding"/>
    <property type="evidence" value="ECO:0007669"/>
    <property type="project" value="TreeGrafter"/>
</dbReference>
<dbReference type="EMBL" id="JAPDFW010000105">
    <property type="protein sequence ID" value="KAJ5069342.1"/>
    <property type="molecule type" value="Genomic_DNA"/>
</dbReference>
<dbReference type="InterPro" id="IPR001666">
    <property type="entry name" value="PI_transfer"/>
</dbReference>
<name>A0A9Q0R6Q9_ANAIG</name>
<keyword evidence="4" id="KW-1185">Reference proteome</keyword>
<dbReference type="OrthoDB" id="18453at2759"/>
<feature type="compositionally biased region" description="Acidic residues" evidence="1">
    <location>
        <begin position="272"/>
        <end position="281"/>
    </location>
</feature>
<dbReference type="Gene3D" id="3.30.530.20">
    <property type="match status" value="1"/>
</dbReference>
<dbReference type="PRINTS" id="PR00391">
    <property type="entry name" value="PITRANSFER"/>
</dbReference>
<evidence type="ECO:0000313" key="3">
    <source>
        <dbReference type="EMBL" id="KAJ5069342.1"/>
    </source>
</evidence>
<dbReference type="SUPFAM" id="SSF55961">
    <property type="entry name" value="Bet v1-like"/>
    <property type="match status" value="1"/>
</dbReference>
<reference evidence="3" key="1">
    <citation type="submission" date="2022-10" db="EMBL/GenBank/DDBJ databases">
        <title>Novel sulphate-reducing endosymbionts in the free-living metamonad Anaeramoeba.</title>
        <authorList>
            <person name="Jerlstrom-Hultqvist J."/>
            <person name="Cepicka I."/>
            <person name="Gallot-Lavallee L."/>
            <person name="Salas-Leiva D."/>
            <person name="Curtis B.A."/>
            <person name="Zahonova K."/>
            <person name="Pipaliya S."/>
            <person name="Dacks J."/>
            <person name="Roger A.J."/>
        </authorList>
    </citation>
    <scope>NUCLEOTIDE SEQUENCE</scope>
    <source>
        <strain evidence="3">BMAN</strain>
    </source>
</reference>
<dbReference type="InterPro" id="IPR023393">
    <property type="entry name" value="START-like_dom_sf"/>
</dbReference>
<dbReference type="GO" id="GO:0008526">
    <property type="term" value="F:phosphatidylinositol transfer activity"/>
    <property type="evidence" value="ECO:0007669"/>
    <property type="project" value="TreeGrafter"/>
</dbReference>
<dbReference type="PANTHER" id="PTHR10658:SF81">
    <property type="entry name" value="PROTEIN RETINAL DEGENERATION B"/>
    <property type="match status" value="1"/>
</dbReference>
<dbReference type="GO" id="GO:0031210">
    <property type="term" value="F:phosphatidylcholine binding"/>
    <property type="evidence" value="ECO:0007669"/>
    <property type="project" value="TreeGrafter"/>
</dbReference>
<dbReference type="OMA" id="QHNVHEL"/>
<dbReference type="Proteomes" id="UP001149090">
    <property type="component" value="Unassembled WGS sequence"/>
</dbReference>
<dbReference type="FunFam" id="3.30.530.20:FF:000028">
    <property type="entry name" value="Phosphatidylinositol transfer protein 5"/>
    <property type="match status" value="1"/>
</dbReference>
<dbReference type="PANTHER" id="PTHR10658">
    <property type="entry name" value="PHOSPHATIDYLINOSITOL TRANSFER PROTEIN"/>
    <property type="match status" value="1"/>
</dbReference>
<proteinExistence type="predicted"/>
<accession>A0A9Q0R6Q9</accession>
<protein>
    <submittedName>
        <fullName evidence="3">Phosphatidylinositol transfer protein</fullName>
    </submittedName>
</protein>